<gene>
    <name evidence="2" type="ORF">WMO65_11420</name>
</gene>
<name>A0ABV1DMJ8_9FIRM</name>
<dbReference type="Gene3D" id="1.10.10.10">
    <property type="entry name" value="Winged helix-like DNA-binding domain superfamily/Winged helix DNA-binding domain"/>
    <property type="match status" value="1"/>
</dbReference>
<dbReference type="Proteomes" id="UP001457898">
    <property type="component" value="Unassembled WGS sequence"/>
</dbReference>
<protein>
    <submittedName>
        <fullName evidence="2">HTH domain-containing protein</fullName>
    </submittedName>
</protein>
<dbReference type="Pfam" id="PF08279">
    <property type="entry name" value="HTH_11"/>
    <property type="match status" value="1"/>
</dbReference>
<dbReference type="InterPro" id="IPR013196">
    <property type="entry name" value="HTH_11"/>
</dbReference>
<accession>A0ABV1DMJ8</accession>
<comment type="caution">
    <text evidence="2">The sequence shown here is derived from an EMBL/GenBank/DDBJ whole genome shotgun (WGS) entry which is preliminary data.</text>
</comment>
<dbReference type="RefSeq" id="WP_158588540.1">
    <property type="nucleotide sequence ID" value="NZ_JBBMFP010000009.1"/>
</dbReference>
<proteinExistence type="predicted"/>
<sequence>MKKVFAPNGNYIIVPDDRVMTFGLTKMQNESVGKVLPIKECELYVTDVPEDLIAISASAVIINAEKLSKSNVDMMFDYYTEIGKSADETVYWIGVPEPPKQLQKVIRTYSCFDELSVELKYQLLTAYRKSRKAKDFSRKMADCIKIISLVKARPGIKTQEIAERLEVSTRTVQRYISTLQVAGEGIEYDNTKKGWFLPGNYSILFEG</sequence>
<reference evidence="2 3" key="1">
    <citation type="submission" date="2024-03" db="EMBL/GenBank/DDBJ databases">
        <title>Human intestinal bacterial collection.</title>
        <authorList>
            <person name="Pauvert C."/>
            <person name="Hitch T.C.A."/>
            <person name="Clavel T."/>
        </authorList>
    </citation>
    <scope>NUCLEOTIDE SEQUENCE [LARGE SCALE GENOMIC DNA]</scope>
    <source>
        <strain evidence="2 3">CLA-SR-H028</strain>
    </source>
</reference>
<dbReference type="EMBL" id="JBBMFP010000009">
    <property type="protein sequence ID" value="MEQ2431614.1"/>
    <property type="molecule type" value="Genomic_DNA"/>
</dbReference>
<organism evidence="2 3">
    <name type="scientific">Blautia caccae</name>
    <dbReference type="NCBI Taxonomy" id="3133175"/>
    <lineage>
        <taxon>Bacteria</taxon>
        <taxon>Bacillati</taxon>
        <taxon>Bacillota</taxon>
        <taxon>Clostridia</taxon>
        <taxon>Lachnospirales</taxon>
        <taxon>Lachnospiraceae</taxon>
        <taxon>Blautia</taxon>
    </lineage>
</organism>
<dbReference type="InterPro" id="IPR036390">
    <property type="entry name" value="WH_DNA-bd_sf"/>
</dbReference>
<feature type="domain" description="Helix-turn-helix type 11" evidence="1">
    <location>
        <begin position="145"/>
        <end position="191"/>
    </location>
</feature>
<dbReference type="SUPFAM" id="SSF46785">
    <property type="entry name" value="Winged helix' DNA-binding domain"/>
    <property type="match status" value="1"/>
</dbReference>
<evidence type="ECO:0000313" key="2">
    <source>
        <dbReference type="EMBL" id="MEQ2431614.1"/>
    </source>
</evidence>
<keyword evidence="3" id="KW-1185">Reference proteome</keyword>
<evidence type="ECO:0000313" key="3">
    <source>
        <dbReference type="Proteomes" id="UP001457898"/>
    </source>
</evidence>
<evidence type="ECO:0000259" key="1">
    <source>
        <dbReference type="Pfam" id="PF08279"/>
    </source>
</evidence>
<dbReference type="InterPro" id="IPR036388">
    <property type="entry name" value="WH-like_DNA-bd_sf"/>
</dbReference>